<keyword evidence="9" id="KW-1133">Transmembrane helix</keyword>
<feature type="binding site" evidence="7">
    <location>
        <position position="44"/>
    </location>
    <ligand>
        <name>ATP</name>
        <dbReference type="ChEBI" id="CHEBI:30616"/>
    </ligand>
</feature>
<evidence type="ECO:0000256" key="3">
    <source>
        <dbReference type="ARBA" id="ARBA00022679"/>
    </source>
</evidence>
<keyword evidence="2" id="KW-0723">Serine/threonine-protein kinase</keyword>
<evidence type="ECO:0000256" key="5">
    <source>
        <dbReference type="ARBA" id="ARBA00022777"/>
    </source>
</evidence>
<dbReference type="Proteomes" id="UP001204746">
    <property type="component" value="Unassembled WGS sequence"/>
</dbReference>
<accession>A0ABT1V8C7</accession>
<evidence type="ECO:0000256" key="7">
    <source>
        <dbReference type="PROSITE-ProRule" id="PRU10141"/>
    </source>
</evidence>
<dbReference type="EMBL" id="JANIAA010000031">
    <property type="protein sequence ID" value="MCQ8193049.1"/>
    <property type="molecule type" value="Genomic_DNA"/>
</dbReference>
<dbReference type="InterPro" id="IPR017441">
    <property type="entry name" value="Protein_kinase_ATP_BS"/>
</dbReference>
<protein>
    <recommendedName>
        <fullName evidence="1">non-specific serine/threonine protein kinase</fullName>
        <ecNumber evidence="1">2.7.11.1</ecNumber>
    </recommendedName>
</protein>
<dbReference type="CDD" id="cd14014">
    <property type="entry name" value="STKc_PknB_like"/>
    <property type="match status" value="1"/>
</dbReference>
<name>A0ABT1V8C7_9ACTN</name>
<keyword evidence="4 7" id="KW-0547">Nucleotide-binding</keyword>
<comment type="caution">
    <text evidence="11">The sequence shown here is derived from an EMBL/GenBank/DDBJ whole genome shotgun (WGS) entry which is preliminary data.</text>
</comment>
<keyword evidence="3" id="KW-0808">Transferase</keyword>
<dbReference type="PANTHER" id="PTHR43289:SF6">
    <property type="entry name" value="SERINE_THREONINE-PROTEIN KINASE NEKL-3"/>
    <property type="match status" value="1"/>
</dbReference>
<dbReference type="GO" id="GO:0016301">
    <property type="term" value="F:kinase activity"/>
    <property type="evidence" value="ECO:0007669"/>
    <property type="project" value="UniProtKB-KW"/>
</dbReference>
<dbReference type="PROSITE" id="PS00107">
    <property type="entry name" value="PROTEIN_KINASE_ATP"/>
    <property type="match status" value="1"/>
</dbReference>
<dbReference type="Gene3D" id="3.30.200.20">
    <property type="entry name" value="Phosphorylase Kinase, domain 1"/>
    <property type="match status" value="1"/>
</dbReference>
<feature type="region of interest" description="Disordered" evidence="8">
    <location>
        <begin position="309"/>
        <end position="374"/>
    </location>
</feature>
<dbReference type="InterPro" id="IPR011009">
    <property type="entry name" value="Kinase-like_dom_sf"/>
</dbReference>
<dbReference type="SMART" id="SM00220">
    <property type="entry name" value="S_TKc"/>
    <property type="match status" value="1"/>
</dbReference>
<evidence type="ECO:0000256" key="6">
    <source>
        <dbReference type="ARBA" id="ARBA00022840"/>
    </source>
</evidence>
<feature type="region of interest" description="Disordered" evidence="8">
    <location>
        <begin position="406"/>
        <end position="425"/>
    </location>
</feature>
<gene>
    <name evidence="11" type="ORF">NP777_33295</name>
</gene>
<dbReference type="SUPFAM" id="SSF56112">
    <property type="entry name" value="Protein kinase-like (PK-like)"/>
    <property type="match status" value="1"/>
</dbReference>
<evidence type="ECO:0000313" key="12">
    <source>
        <dbReference type="Proteomes" id="UP001204746"/>
    </source>
</evidence>
<keyword evidence="9" id="KW-0812">Transmembrane</keyword>
<feature type="transmembrane region" description="Helical" evidence="9">
    <location>
        <begin position="378"/>
        <end position="399"/>
    </location>
</feature>
<evidence type="ECO:0000256" key="8">
    <source>
        <dbReference type="SAM" id="MobiDB-lite"/>
    </source>
</evidence>
<dbReference type="Gene3D" id="1.10.510.10">
    <property type="entry name" value="Transferase(Phosphotransferase) domain 1"/>
    <property type="match status" value="1"/>
</dbReference>
<feature type="domain" description="Protein kinase" evidence="10">
    <location>
        <begin position="15"/>
        <end position="270"/>
    </location>
</feature>
<proteinExistence type="predicted"/>
<reference evidence="11 12" key="1">
    <citation type="submission" date="2022-07" db="EMBL/GenBank/DDBJ databases">
        <authorList>
            <person name="Phongsopitanun W."/>
            <person name="Tanasupawat S."/>
        </authorList>
    </citation>
    <scope>NUCLEOTIDE SEQUENCE [LARGE SCALE GENOMIC DNA]</scope>
    <source>
        <strain evidence="11 12">RCU-064</strain>
    </source>
</reference>
<feature type="region of interest" description="Disordered" evidence="8">
    <location>
        <begin position="272"/>
        <end position="294"/>
    </location>
</feature>
<dbReference type="Pfam" id="PF00069">
    <property type="entry name" value="Pkinase"/>
    <property type="match status" value="1"/>
</dbReference>
<dbReference type="InterPro" id="IPR000719">
    <property type="entry name" value="Prot_kinase_dom"/>
</dbReference>
<keyword evidence="6 7" id="KW-0067">ATP-binding</keyword>
<evidence type="ECO:0000256" key="9">
    <source>
        <dbReference type="SAM" id="Phobius"/>
    </source>
</evidence>
<evidence type="ECO:0000256" key="1">
    <source>
        <dbReference type="ARBA" id="ARBA00012513"/>
    </source>
</evidence>
<evidence type="ECO:0000256" key="2">
    <source>
        <dbReference type="ARBA" id="ARBA00022527"/>
    </source>
</evidence>
<keyword evidence="9" id="KW-0472">Membrane</keyword>
<evidence type="ECO:0000256" key="4">
    <source>
        <dbReference type="ARBA" id="ARBA00022741"/>
    </source>
</evidence>
<feature type="compositionally biased region" description="Low complexity" evidence="8">
    <location>
        <begin position="309"/>
        <end position="322"/>
    </location>
</feature>
<dbReference type="EC" id="2.7.11.1" evidence="1"/>
<evidence type="ECO:0000259" key="10">
    <source>
        <dbReference type="PROSITE" id="PS50011"/>
    </source>
</evidence>
<keyword evidence="5 11" id="KW-0418">Kinase</keyword>
<dbReference type="PROSITE" id="PS50011">
    <property type="entry name" value="PROTEIN_KINASE_DOM"/>
    <property type="match status" value="1"/>
</dbReference>
<keyword evidence="12" id="KW-1185">Reference proteome</keyword>
<dbReference type="Gene3D" id="2.60.120.430">
    <property type="entry name" value="Galactose-binding lectin"/>
    <property type="match status" value="1"/>
</dbReference>
<evidence type="ECO:0000313" key="11">
    <source>
        <dbReference type="EMBL" id="MCQ8193049.1"/>
    </source>
</evidence>
<organism evidence="11 12">
    <name type="scientific">Streptomyces rugosispiralis</name>
    <dbReference type="NCBI Taxonomy" id="2967341"/>
    <lineage>
        <taxon>Bacteria</taxon>
        <taxon>Bacillati</taxon>
        <taxon>Actinomycetota</taxon>
        <taxon>Actinomycetes</taxon>
        <taxon>Kitasatosporales</taxon>
        <taxon>Streptomycetaceae</taxon>
        <taxon>Streptomyces</taxon>
    </lineage>
</organism>
<dbReference type="RefSeq" id="WP_256653901.1">
    <property type="nucleotide sequence ID" value="NZ_JANIAA010000031.1"/>
</dbReference>
<dbReference type="PANTHER" id="PTHR43289">
    <property type="entry name" value="MITOGEN-ACTIVATED PROTEIN KINASE KINASE KINASE 20-RELATED"/>
    <property type="match status" value="1"/>
</dbReference>
<sequence length="548" mass="57502">MTSGGDDVRLIGGRYQLGNRLGRGGMGTVWRAYDQMLAREVAAKELNVASDDHEYHRRLRRAQREARTVARVHHPHVVGVHDLVEHDDRLWIVMELVDGPNLARRIADDGPLTPRHTAALGLQLLGALEAVHAAGALHRDVKPANILLRRDGGAVLTDFGIAALEDDESLTTTGELLGSIGYMAPERLTTEEAGPPSDLWSLGATLSAVASGVPPFQRATGAAALHAVTFADPEIPERVGPLRPIVEALLNKSPDQRPSAATVGAALRRVADGAEDPGPLPPAGTPGDFPAYPAGAAATRADVVDTPTLTATPSATAPHTLAGAPTPTAPHTLAGPAALDQEPTVVDQAAGSPPPGRRDRGRGRGRGRGRDRGRGRTWWWTAGAALAVAALAAGLFFAFGPPSDNDDGGDDAAQPSTSTSKVTVDAARGWQSATSIPIQKGDRVSVRYVSGTWTVDSANLPLVGPAGHTAADDQSLRFAWENCKVNSAVPFGALLGRYPGTPGNPHPVHRAWSFQATRSGTLQLRANDREGCLDDNKGALTLTVQITH</sequence>